<protein>
    <submittedName>
        <fullName evidence="1">Outer membrane receptor protein involved in Fe transport</fullName>
    </submittedName>
</protein>
<keyword evidence="2" id="KW-1185">Reference proteome</keyword>
<accession>A0ACC6KYS8</accession>
<dbReference type="Proteomes" id="UP001246858">
    <property type="component" value="Unassembled WGS sequence"/>
</dbReference>
<organism evidence="1 2">
    <name type="scientific">Pedobacter africanus</name>
    <dbReference type="NCBI Taxonomy" id="151894"/>
    <lineage>
        <taxon>Bacteria</taxon>
        <taxon>Pseudomonadati</taxon>
        <taxon>Bacteroidota</taxon>
        <taxon>Sphingobacteriia</taxon>
        <taxon>Sphingobacteriales</taxon>
        <taxon>Sphingobacteriaceae</taxon>
        <taxon>Pedobacter</taxon>
    </lineage>
</organism>
<name>A0ACC6KYS8_9SPHI</name>
<evidence type="ECO:0000313" key="2">
    <source>
        <dbReference type="Proteomes" id="UP001246858"/>
    </source>
</evidence>
<dbReference type="EMBL" id="JAVDTF010000002">
    <property type="protein sequence ID" value="MDR6784528.1"/>
    <property type="molecule type" value="Genomic_DNA"/>
</dbReference>
<sequence>MKLTIALLFFSNLLIYAGPISGQSMHEVRINLSAREMPIKDVIGIIEKQSNFVIGYKNIEAMQHRKITINAKGKSVAAILSEVMGAVNIEVKQISDKYIIINPIRNLIPTIVSGVIKDKRTGETIPGVSVKVKGTVIGTQTDIDGTYSLSVKEDKAAFTLVISYIGYKTQEFNIARAAATISQNVQLEEDHLGLDEVVVTGQGIAVSKRRLSTNVVSISGADIEKTPGSRIDQLLQAKLPNAQIRLTGGQAGSTSIIRARGVVSAFMNSTPVIYVDGVRMDNLNTPATLAGGSASGAGVSALADIPMDNIEKIEYINGGAATTLYGSDAANGVIQIITKKGGSERTAITLNAEAGPEVSTDDFLHFKRTTDMLFESGTFQKYNVGISGSKGGLGYSFTGGYLNSSGVQIMKQNANKRIDMRSGFRANIGDKVTYESSFTFVNNSFKRSRNGNQGGYTGLWFLESGASKNSGPVKNPLIDDLSEADFQSLKDYVREAERLQDNEIVVNRFQTSQTFNYRPIENLAIKAVGGIDYRNTRNKIITTNQYITHTTGNVSTAGGTISNADRKYWGLTLELNGQHKAELGDFSFVTTFGGQLFRNEDRQVAYNGTNVRDGMRDIRKVGATTSNEVFTEVVNYGVYLQENFGFRNKFFIDLGLRGDGNSAFGKDVGVQYYPKVGFAYIPTAEPWFTAALPMISSAKLRGSYGLAGNFPPAFRNERIIDFSSYLGALGAAFGTPKVDLRPEKTGTLEAGLDLGLLQDRLVLSAGFYHSITKDALFTVPATPSTGEIATIRNVGKILNRGLEFSINGTPLKTKDMSLSLNLSANTSYNRVLSSMGSPPFNLNGFSERTIQTVVQEGFPVGFIRAGSGTFGADGVMNSTTPLQYLGTTIPDLYGSMGLNFQFKDFNLFANADYQSGAYASNWDKQFRFNYGAGNEGIPQGEIDKNGRTNWLNFTNMFVEKTDFIKVRTIGASYLFHGPKLGKAIRNLTIGFSVVNPLNFASSAFDPENTTSGSAQGQGGATTGGVSYATYSAPRQFLGSVKVNF</sequence>
<evidence type="ECO:0000313" key="1">
    <source>
        <dbReference type="EMBL" id="MDR6784528.1"/>
    </source>
</evidence>
<keyword evidence="1" id="KW-0675">Receptor</keyword>
<comment type="caution">
    <text evidence="1">The sequence shown here is derived from an EMBL/GenBank/DDBJ whole genome shotgun (WGS) entry which is preliminary data.</text>
</comment>
<proteinExistence type="predicted"/>
<reference evidence="1" key="1">
    <citation type="submission" date="2023-07" db="EMBL/GenBank/DDBJ databases">
        <title>Sorghum-associated microbial communities from plants grown in Nebraska, USA.</title>
        <authorList>
            <person name="Schachtman D."/>
        </authorList>
    </citation>
    <scope>NUCLEOTIDE SEQUENCE</scope>
    <source>
        <strain evidence="1">2697</strain>
    </source>
</reference>
<gene>
    <name evidence="1" type="ORF">J2X78_003093</name>
</gene>